<dbReference type="AlphaFoldDB" id="A0A288Q7Y7"/>
<protein>
    <submittedName>
        <fullName evidence="1">Putative membrane protein YfhO</fullName>
    </submittedName>
</protein>
<dbReference type="Pfam" id="PF09586">
    <property type="entry name" value="YfhO"/>
    <property type="match status" value="1"/>
</dbReference>
<evidence type="ECO:0000313" key="1">
    <source>
        <dbReference type="EMBL" id="RDL11588.1"/>
    </source>
</evidence>
<dbReference type="PANTHER" id="PTHR38454:SF1">
    <property type="entry name" value="INTEGRAL MEMBRANE PROTEIN"/>
    <property type="match status" value="1"/>
</dbReference>
<dbReference type="RefSeq" id="WP_070229663.1">
    <property type="nucleotide sequence ID" value="NZ_BJYO01000002.1"/>
</dbReference>
<accession>A0A288Q7Y7</accession>
<dbReference type="Proteomes" id="UP000254912">
    <property type="component" value="Unassembled WGS sequence"/>
</dbReference>
<organism evidence="1 2">
    <name type="scientific">Weissella soli</name>
    <dbReference type="NCBI Taxonomy" id="155866"/>
    <lineage>
        <taxon>Bacteria</taxon>
        <taxon>Bacillati</taxon>
        <taxon>Bacillota</taxon>
        <taxon>Bacilli</taxon>
        <taxon>Lactobacillales</taxon>
        <taxon>Lactobacillaceae</taxon>
        <taxon>Weissella</taxon>
    </lineage>
</organism>
<dbReference type="EMBL" id="QRAS01000001">
    <property type="protein sequence ID" value="RDL11588.1"/>
    <property type="molecule type" value="Genomic_DNA"/>
</dbReference>
<dbReference type="KEGG" id="wso:WSWS_00377"/>
<reference evidence="1 2" key="1">
    <citation type="submission" date="2018-07" db="EMBL/GenBank/DDBJ databases">
        <title>Genomic Encyclopedia of Type Strains, Phase III (KMG-III): the genomes of soil and plant-associated and newly described type strains.</title>
        <authorList>
            <person name="Whitman W."/>
        </authorList>
    </citation>
    <scope>NUCLEOTIDE SEQUENCE [LARGE SCALE GENOMIC DNA]</scope>
    <source>
        <strain evidence="1 2">CECT 7031</strain>
    </source>
</reference>
<dbReference type="InterPro" id="IPR018580">
    <property type="entry name" value="Uncharacterised_YfhO"/>
</dbReference>
<comment type="caution">
    <text evidence="1">The sequence shown here is derived from an EMBL/GenBank/DDBJ whole genome shotgun (WGS) entry which is preliminary data.</text>
</comment>
<proteinExistence type="predicted"/>
<evidence type="ECO:0000313" key="2">
    <source>
        <dbReference type="Proteomes" id="UP000254912"/>
    </source>
</evidence>
<sequence length="918" mass="102604">MLKRNLYLYYLLLFIVIGGAIFLPYWLTDTTLIWSHDGLKQHLPALITWHETLRHLVFDHQWPNFWQAHQGFGQDYFQTYAYYVMGDIFTYPSLLFKESALATYYSVSVIIRLILAGLSFIFVIRRLPITISNHGVLLGALVYTFSGYANFAAFRHSFFLNPLIIFPLLILAVHQATIHKKYGGLILMTWWTLWNNFYFAFILGLGALIYWLSMNHLHKTWRQQGLTILSVGIGALLSAPLLIPTITQFFQATRSASTFANGLLFYPISYYLTFGDQLINVSTAPQFWFNGGLLALSIVALVHYVTQLPHKWHLVLPTLLLLLPTGAAVFNGFSAPSNRWTMLAIFPVALLTGKMLDALSALQNRTLLVAGGIGVFGYLGLLLGNGFSLNNSSNLIYGLYFITILLLATRLSERQRRLIVSVISVISLLVLFNHTHANDLKATKSELISSANLKAITKQIHMLTALTDRSMRTLVSGNLLSNLNTDDASSNLPNALKLNSVGSYWSLQPVSTSNALRLVATQTSTPNDAINTLDNRNVLSNVLGIKTRIDTLGAPQPASYINKNGLNIANYTSYVSANSYPLFTLPKYQVSLANYRKLSATQREATLADSVVTSKPSKQRSAFAKQVSAVAVATDSTGKWQDKIHYRYATHASTLPDGFYIKLAKAQKQTELHLELTNIKYVPYSFRRQKQQALADYRFTQNQTLANPQSTVNNQFNPHAYTYTWLKQHAVNAFDQNTGYTMTTTYGTNENTVTQTSQSNLSFYQKRDHLTINLGTAQTIKLADLVALNFSQPGTYSFDISVQAIPVGASFDKVAQTAIATAPKSVQLKKDAITGNVTVKKSRILASSIPYNHGWHSKTNQLVEIDDGFLGIKLHRGTNQIKVTYTSPNVYLGLWSAVIGAVILISFIFWQYKSQHKH</sequence>
<gene>
    <name evidence="1" type="ORF">DFP99_0006</name>
</gene>
<name>A0A288Q7Y7_9LACO</name>
<keyword evidence="2" id="KW-1185">Reference proteome</keyword>
<dbReference type="GeneID" id="94545586"/>
<dbReference type="PANTHER" id="PTHR38454">
    <property type="entry name" value="INTEGRAL MEMBRANE PROTEIN-RELATED"/>
    <property type="match status" value="1"/>
</dbReference>